<dbReference type="FunFam" id="1.20.1270.50:FF:000004">
    <property type="entry name" value="alpha-mannosidase 2C1 isoform X1"/>
    <property type="match status" value="1"/>
</dbReference>
<organism evidence="10 11">
    <name type="scientific">Rhizoctonia solani</name>
    <dbReference type="NCBI Taxonomy" id="456999"/>
    <lineage>
        <taxon>Eukaryota</taxon>
        <taxon>Fungi</taxon>
        <taxon>Dikarya</taxon>
        <taxon>Basidiomycota</taxon>
        <taxon>Agaricomycotina</taxon>
        <taxon>Agaricomycetes</taxon>
        <taxon>Cantharellales</taxon>
        <taxon>Ceratobasidiaceae</taxon>
        <taxon>Rhizoctonia</taxon>
    </lineage>
</organism>
<dbReference type="SMART" id="SM00872">
    <property type="entry name" value="Alpha-mann_mid"/>
    <property type="match status" value="1"/>
</dbReference>
<dbReference type="SUPFAM" id="SSF88713">
    <property type="entry name" value="Glycoside hydrolase/deacetylase"/>
    <property type="match status" value="1"/>
</dbReference>
<dbReference type="InterPro" id="IPR011682">
    <property type="entry name" value="Glyco_hydro_38_C"/>
</dbReference>
<dbReference type="InterPro" id="IPR028995">
    <property type="entry name" value="Glyco_hydro_57/38_cen_sf"/>
</dbReference>
<evidence type="ECO:0000256" key="4">
    <source>
        <dbReference type="ARBA" id="ARBA00022723"/>
    </source>
</evidence>
<dbReference type="PANTHER" id="PTHR46017:SF1">
    <property type="entry name" value="ALPHA-MANNOSIDASE 2C1"/>
    <property type="match status" value="1"/>
</dbReference>
<feature type="domain" description="Glycoside hydrolase family 38 central" evidence="9">
    <location>
        <begin position="526"/>
        <end position="604"/>
    </location>
</feature>
<keyword evidence="4" id="KW-0479">Metal-binding</keyword>
<reference evidence="10" key="1">
    <citation type="submission" date="2021-01" db="EMBL/GenBank/DDBJ databases">
        <authorList>
            <person name="Kaushik A."/>
        </authorList>
    </citation>
    <scope>NUCLEOTIDE SEQUENCE</scope>
    <source>
        <strain evidence="10">Type strain: AG8-Rh-89/</strain>
    </source>
</reference>
<dbReference type="Pfam" id="PF09261">
    <property type="entry name" value="Alpha-mann_mid"/>
    <property type="match status" value="1"/>
</dbReference>
<dbReference type="InterPro" id="IPR011013">
    <property type="entry name" value="Gal_mutarotase_sf_dom"/>
</dbReference>
<evidence type="ECO:0000256" key="5">
    <source>
        <dbReference type="ARBA" id="ARBA00022801"/>
    </source>
</evidence>
<dbReference type="SUPFAM" id="SSF74650">
    <property type="entry name" value="Galactose mutarotase-like"/>
    <property type="match status" value="1"/>
</dbReference>
<comment type="caution">
    <text evidence="10">The sequence shown here is derived from an EMBL/GenBank/DDBJ whole genome shotgun (WGS) entry which is preliminary data.</text>
</comment>
<dbReference type="Pfam" id="PF07748">
    <property type="entry name" value="Glyco_hydro_38C"/>
    <property type="match status" value="1"/>
</dbReference>
<dbReference type="Gene3D" id="1.20.1270.50">
    <property type="entry name" value="Glycoside hydrolase family 38, central domain"/>
    <property type="match status" value="1"/>
</dbReference>
<dbReference type="GO" id="GO:0009313">
    <property type="term" value="P:oligosaccharide catabolic process"/>
    <property type="evidence" value="ECO:0007669"/>
    <property type="project" value="TreeGrafter"/>
</dbReference>
<dbReference type="InterPro" id="IPR015341">
    <property type="entry name" value="Glyco_hydro_38_cen"/>
</dbReference>
<accession>A0A8H2XLW4</accession>
<dbReference type="Gene3D" id="3.20.110.10">
    <property type="entry name" value="Glycoside hydrolase 38, N terminal domain"/>
    <property type="match status" value="1"/>
</dbReference>
<dbReference type="GO" id="GO:0006013">
    <property type="term" value="P:mannose metabolic process"/>
    <property type="evidence" value="ECO:0007669"/>
    <property type="project" value="InterPro"/>
</dbReference>
<dbReference type="InterPro" id="IPR027291">
    <property type="entry name" value="Glyco_hydro_38_N_sf"/>
</dbReference>
<dbReference type="Gene3D" id="2.70.98.30">
    <property type="entry name" value="Golgi alpha-mannosidase II, domain 4"/>
    <property type="match status" value="1"/>
</dbReference>
<comment type="similarity">
    <text evidence="2">Belongs to the glycosyl hydrolase 38 family.</text>
</comment>
<dbReference type="AlphaFoldDB" id="A0A8H2XLW4"/>
<dbReference type="InterPro" id="IPR054723">
    <property type="entry name" value="Ams1-like_N"/>
</dbReference>
<dbReference type="Pfam" id="PF01074">
    <property type="entry name" value="Glyco_hydro_38N"/>
    <property type="match status" value="1"/>
</dbReference>
<dbReference type="FunFam" id="3.20.110.10:FF:000002">
    <property type="entry name" value="alpha-mannosidase 2C1 isoform X1"/>
    <property type="match status" value="1"/>
</dbReference>
<evidence type="ECO:0000256" key="2">
    <source>
        <dbReference type="ARBA" id="ARBA00009792"/>
    </source>
</evidence>
<dbReference type="PANTHER" id="PTHR46017">
    <property type="entry name" value="ALPHA-MANNOSIDASE 2C1"/>
    <property type="match status" value="1"/>
</dbReference>
<dbReference type="Pfam" id="PF17677">
    <property type="entry name" value="Glyco_hydro38C2"/>
    <property type="match status" value="1"/>
</dbReference>
<dbReference type="EMBL" id="CAJMWZ010000881">
    <property type="protein sequence ID" value="CAE6427422.1"/>
    <property type="molecule type" value="Genomic_DNA"/>
</dbReference>
<dbReference type="GO" id="GO:0046872">
    <property type="term" value="F:metal ion binding"/>
    <property type="evidence" value="ECO:0007669"/>
    <property type="project" value="UniProtKB-KW"/>
</dbReference>
<evidence type="ECO:0000259" key="9">
    <source>
        <dbReference type="SMART" id="SM00872"/>
    </source>
</evidence>
<gene>
    <name evidence="10" type="ORF">RDB_LOCUS16052</name>
</gene>
<keyword evidence="6" id="KW-0326">Glycosidase</keyword>
<dbReference type="Proteomes" id="UP000663850">
    <property type="component" value="Unassembled WGS sequence"/>
</dbReference>
<dbReference type="InterPro" id="IPR037094">
    <property type="entry name" value="Glyco_hydro_38_cen_sf"/>
</dbReference>
<dbReference type="InterPro" id="IPR041147">
    <property type="entry name" value="GH38_C"/>
</dbReference>
<dbReference type="InterPro" id="IPR011330">
    <property type="entry name" value="Glyco_hydro/deAcase_b/a-brl"/>
</dbReference>
<dbReference type="FunFam" id="2.70.98.30:FF:000001">
    <property type="entry name" value="alpha-mannosidase 2C1 isoform X2"/>
    <property type="match status" value="1"/>
</dbReference>
<evidence type="ECO:0000256" key="6">
    <source>
        <dbReference type="ARBA" id="ARBA00023295"/>
    </source>
</evidence>
<comment type="function">
    <text evidence="7">Degrades free oligosaccharides in the vacuole.</text>
</comment>
<evidence type="ECO:0000256" key="3">
    <source>
        <dbReference type="ARBA" id="ARBA00012752"/>
    </source>
</evidence>
<evidence type="ECO:0000256" key="8">
    <source>
        <dbReference type="ARBA" id="ARBA00071615"/>
    </source>
</evidence>
<dbReference type="GO" id="GO:0030246">
    <property type="term" value="F:carbohydrate binding"/>
    <property type="evidence" value="ECO:0007669"/>
    <property type="project" value="InterPro"/>
</dbReference>
<protein>
    <recommendedName>
        <fullName evidence="8">Alpha-mannosidase</fullName>
        <ecNumber evidence="3">3.2.1.24</ecNumber>
    </recommendedName>
</protein>
<dbReference type="CDD" id="cd10812">
    <property type="entry name" value="GH38N_AMII_ScAms1_like"/>
    <property type="match status" value="1"/>
</dbReference>
<dbReference type="GO" id="GO:0000329">
    <property type="term" value="C:fungal-type vacuole membrane"/>
    <property type="evidence" value="ECO:0007669"/>
    <property type="project" value="TreeGrafter"/>
</dbReference>
<proteinExistence type="inferred from homology"/>
<evidence type="ECO:0000256" key="1">
    <source>
        <dbReference type="ARBA" id="ARBA00000365"/>
    </source>
</evidence>
<evidence type="ECO:0000313" key="10">
    <source>
        <dbReference type="EMBL" id="CAE6427422.1"/>
    </source>
</evidence>
<evidence type="ECO:0000256" key="7">
    <source>
        <dbReference type="ARBA" id="ARBA00054985"/>
    </source>
</evidence>
<dbReference type="EC" id="3.2.1.24" evidence="3"/>
<keyword evidence="5" id="KW-0378">Hydrolase</keyword>
<name>A0A8H2XLW4_9AGAM</name>
<comment type="catalytic activity">
    <reaction evidence="1">
        <text>Hydrolysis of terminal, non-reducing alpha-D-mannose residues in alpha-D-mannosides.</text>
        <dbReference type="EC" id="3.2.1.24"/>
    </reaction>
</comment>
<sequence length="1218" mass="135751">MGGTHHHLTGDAHSYPELNFGVGSKWIKTLTQDRVKKFTDGSYASLNLPALMFTHRIDDTEHVKLETNHWWRVTVKIPAEWEKYERVQFEFDPGCEAMIFTTSGVPLQGITGGFDGDRRVEFILDKTKREYSFVIESSCNGMFGISGIAPPDQNRYFTLASADLVVPNQDAWHLFWDFTTLREIIDNLPGNSPLQNLALRTANEIMNEFQVDDPDTVAKCRKIAENVFGMDWAKEGADVYKKRRGGHGTDREQVWGIGHCHIDTAWLWPYSVTQQKVARSWSTQVDLMNRYPEHHFTCSSAQQYKWLEQLYPSLFEEVKAKIKQGLFEPIGGAWVEHDGNMPSGEAFIRQMTFGQRFFQSRFGVRCKTGWLPDSFGLSGSIPQLMRSAGMQRFFTQKLSWNNVNVFPHSTFNWVGIDGTQILCHMTPVDTYTAQATTGDVRKAINNHKNLESSDMGLLVFGNGDGGGGPLAKMLENLRRVRAVGNNSRELPLVNMGHTTEEFFDRLEQESGYGSALPNWHGELYLEFHRGTYTSHGSIKKGNRKSEILLRDVELIATLASLTTGYTYPKQRIDDSWEKLLLNQFHDVLPGSAIGMVYEDAEKLYSEITKECNSILKEAFDTLLVGSTPIDPNTPFEISAPGKVLAVNTTPFPRREVVQVPLRSSGGKSLRTSAVQITADGQTGYVLMDARDGAGIAQPIGLFADVKPVSGKFREITKECNSILEEAFDTLLVGSTPIDPHTPFEISAPGKILAVNTTPFPRREVVQVPLRSSRGKSLRNSAVQITADGQTGYVLMDARDGTGIAQPTGLFADVNPVSGKFRNSTVCMTISKGRIASLIDVQLDRELIAPGKTGGLVIFSDQPNYWDAWDVEIHHLEKFTELEFTDIRIVDNGPVRASVEAQVKYGQTTIKTTISLDAIPSSLSSQSRSFVRFDAQVDWRQRHEILKFEIPLDIHGMEATYECQFGHVSRPTHRNTTWDTAKFEVCGHKYADFSEYGYGVALLSESKYGFAVTGNVLRISLLRAATSPDAEQDQGEHAFSWAVLPHLGHFLESDVPQVAYTFNSPLHLRYVPDQGPNGCGAVSSLVHKALFSIAGAPNVILETVKRGDDDDFSTNAKGERTIVLRLYEAFGGHARASLNVSKKLKVSKAAITNVLEDHIEELKSDSSDDQVVSFPLKFRGFEVKTIKLNVALNKAQHKLSSSGEGWVQVETELIKTPYA</sequence>
<dbReference type="GO" id="GO:0004559">
    <property type="term" value="F:alpha-mannosidase activity"/>
    <property type="evidence" value="ECO:0007669"/>
    <property type="project" value="UniProtKB-EC"/>
</dbReference>
<evidence type="ECO:0000313" key="11">
    <source>
        <dbReference type="Proteomes" id="UP000663850"/>
    </source>
</evidence>
<dbReference type="SUPFAM" id="SSF88688">
    <property type="entry name" value="Families 57/38 glycoside transferase middle domain"/>
    <property type="match status" value="1"/>
</dbReference>
<dbReference type="InterPro" id="IPR000602">
    <property type="entry name" value="Glyco_hydro_38_N"/>
</dbReference>
<dbReference type="Pfam" id="PF22907">
    <property type="entry name" value="Ams1-like_1st"/>
    <property type="match status" value="1"/>
</dbReference>